<dbReference type="CDD" id="cd06259">
    <property type="entry name" value="YdcF-like"/>
    <property type="match status" value="1"/>
</dbReference>
<sequence length="243" mass="28292">MSFVTGMFCLLYYLAVCRYVGRWNSTFSRFWLLCGVLCIGYGLLQERLPWQAERAALVLWTLLWTAVAAVWIRMLLFGRQKEAKDLEYLIVLGAKVDRTRITSSLKLRLDRAYTYAVRHRAVKIVVSGGQGRGEDIPEAEAMKEYLAERGIERERIFPEDRSSTTEENLRFTVRLIPEIREKKAGVVTNSFHIYRAWLLGKREGYQRLFPVPAKSEPVLYLNYMVREALAVLLLPVKGWRNRH</sequence>
<dbReference type="Pfam" id="PF02698">
    <property type="entry name" value="DUF218"/>
    <property type="match status" value="1"/>
</dbReference>
<evidence type="ECO:0000259" key="2">
    <source>
        <dbReference type="Pfam" id="PF02698"/>
    </source>
</evidence>
<feature type="transmembrane region" description="Helical" evidence="1">
    <location>
        <begin position="56"/>
        <end position="76"/>
    </location>
</feature>
<dbReference type="AlphaFoldDB" id="A0A9W6FC25"/>
<comment type="caution">
    <text evidence="3">The sequence shown here is derived from an EMBL/GenBank/DDBJ whole genome shotgun (WGS) entry which is preliminary data.</text>
</comment>
<accession>A0A9W6FC25</accession>
<keyword evidence="1" id="KW-0812">Transmembrane</keyword>
<keyword evidence="1" id="KW-0472">Membrane</keyword>
<keyword evidence="4" id="KW-1185">Reference proteome</keyword>
<dbReference type="GO" id="GO:0000270">
    <property type="term" value="P:peptidoglycan metabolic process"/>
    <property type="evidence" value="ECO:0007669"/>
    <property type="project" value="TreeGrafter"/>
</dbReference>
<reference evidence="3 4" key="1">
    <citation type="journal article" date="2023" name="Int. J. Syst. Evol. Microbiol.">
        <title>Sellimonas catena sp. nov., isolated from human faeces.</title>
        <authorList>
            <person name="Hisatomi A."/>
            <person name="Ohkuma M."/>
            <person name="Sakamoto M."/>
        </authorList>
    </citation>
    <scope>NUCLEOTIDE SEQUENCE [LARGE SCALE GENOMIC DNA]</scope>
    <source>
        <strain evidence="3 4">12EGH17</strain>
    </source>
</reference>
<dbReference type="EMBL" id="BSBO01000008">
    <property type="protein sequence ID" value="GLG03833.1"/>
    <property type="molecule type" value="Genomic_DNA"/>
</dbReference>
<dbReference type="InterPro" id="IPR051599">
    <property type="entry name" value="Cell_Envelope_Assoc"/>
</dbReference>
<organism evidence="3 4">
    <name type="scientific">Sellimonas catena</name>
    <dbReference type="NCBI Taxonomy" id="2994035"/>
    <lineage>
        <taxon>Bacteria</taxon>
        <taxon>Bacillati</taxon>
        <taxon>Bacillota</taxon>
        <taxon>Clostridia</taxon>
        <taxon>Lachnospirales</taxon>
        <taxon>Lachnospiraceae</taxon>
        <taxon>Sellimonas</taxon>
    </lineage>
</organism>
<dbReference type="GO" id="GO:0043164">
    <property type="term" value="P:Gram-negative-bacterium-type cell wall biogenesis"/>
    <property type="evidence" value="ECO:0007669"/>
    <property type="project" value="TreeGrafter"/>
</dbReference>
<feature type="domain" description="DUF218" evidence="2">
    <location>
        <begin position="88"/>
        <end position="226"/>
    </location>
</feature>
<keyword evidence="1" id="KW-1133">Transmembrane helix</keyword>
<gene>
    <name evidence="3" type="ORF">Selli1_10070</name>
</gene>
<proteinExistence type="predicted"/>
<name>A0A9W6FC25_9FIRM</name>
<dbReference type="Gene3D" id="3.40.50.620">
    <property type="entry name" value="HUPs"/>
    <property type="match status" value="1"/>
</dbReference>
<dbReference type="InterPro" id="IPR003848">
    <property type="entry name" value="DUF218"/>
</dbReference>
<evidence type="ECO:0000256" key="1">
    <source>
        <dbReference type="SAM" id="Phobius"/>
    </source>
</evidence>
<dbReference type="PANTHER" id="PTHR30336:SF4">
    <property type="entry name" value="ENVELOPE BIOGENESIS FACTOR ELYC"/>
    <property type="match status" value="1"/>
</dbReference>
<dbReference type="PANTHER" id="PTHR30336">
    <property type="entry name" value="INNER MEMBRANE PROTEIN, PROBABLE PERMEASE"/>
    <property type="match status" value="1"/>
</dbReference>
<dbReference type="InterPro" id="IPR014729">
    <property type="entry name" value="Rossmann-like_a/b/a_fold"/>
</dbReference>
<feature type="transmembrane region" description="Helical" evidence="1">
    <location>
        <begin position="27"/>
        <end position="44"/>
    </location>
</feature>
<dbReference type="Proteomes" id="UP001145145">
    <property type="component" value="Unassembled WGS sequence"/>
</dbReference>
<protein>
    <recommendedName>
        <fullName evidence="2">DUF218 domain-containing protein</fullName>
    </recommendedName>
</protein>
<dbReference type="RefSeq" id="WP_281872432.1">
    <property type="nucleotide sequence ID" value="NZ_BSBO01000008.1"/>
</dbReference>
<evidence type="ECO:0000313" key="3">
    <source>
        <dbReference type="EMBL" id="GLG03833.1"/>
    </source>
</evidence>
<dbReference type="GO" id="GO:0005886">
    <property type="term" value="C:plasma membrane"/>
    <property type="evidence" value="ECO:0007669"/>
    <property type="project" value="TreeGrafter"/>
</dbReference>
<evidence type="ECO:0000313" key="4">
    <source>
        <dbReference type="Proteomes" id="UP001145145"/>
    </source>
</evidence>